<dbReference type="InterPro" id="IPR016197">
    <property type="entry name" value="Chromo-like_dom_sf"/>
</dbReference>
<dbReference type="EMBL" id="RQFP01000001">
    <property type="protein sequence ID" value="TGK95634.1"/>
    <property type="molecule type" value="Genomic_DNA"/>
</dbReference>
<dbReference type="OrthoDB" id="326336at2"/>
<sequence>MKQSIYFFCCLFLLFGSLSADPISPKKGDRVEVYDAKERKSFSGMVIKIEKDGFLIHYDGYADSYDEVVTLDRIKPMAEIPGVSYIKSEKGKSVTLLGNLKTGSVMDDLEWAESSSMACWPGIRNVEFEGNQIHYWTDLPKKSTLIVTVKPKDNKTRVNLYAFSGFEPKYIPPKVYGAVSCEASHPTWIGSPDFSKPAEPQSIELRAVGNPYRVFIGVSGAKNITEGDFELIVEVK</sequence>
<reference evidence="2" key="1">
    <citation type="journal article" date="2019" name="PLoS Negl. Trop. Dis.">
        <title>Revisiting the worldwide diversity of Leptospira species in the environment.</title>
        <authorList>
            <person name="Vincent A.T."/>
            <person name="Schiettekatte O."/>
            <person name="Bourhy P."/>
            <person name="Veyrier F.J."/>
            <person name="Picardeau M."/>
        </authorList>
    </citation>
    <scope>NUCLEOTIDE SEQUENCE [LARGE SCALE GENOMIC DNA]</scope>
    <source>
        <strain evidence="2">201800277</strain>
    </source>
</reference>
<evidence type="ECO:0000313" key="3">
    <source>
        <dbReference type="Proteomes" id="UP000297891"/>
    </source>
</evidence>
<dbReference type="SUPFAM" id="SSF54160">
    <property type="entry name" value="Chromo domain-like"/>
    <property type="match status" value="1"/>
</dbReference>
<organism evidence="2 3">
    <name type="scientific">Leptospira brenneri</name>
    <dbReference type="NCBI Taxonomy" id="2023182"/>
    <lineage>
        <taxon>Bacteria</taxon>
        <taxon>Pseudomonadati</taxon>
        <taxon>Spirochaetota</taxon>
        <taxon>Spirochaetia</taxon>
        <taxon>Leptospirales</taxon>
        <taxon>Leptospiraceae</taxon>
        <taxon>Leptospira</taxon>
    </lineage>
</organism>
<proteinExistence type="predicted"/>
<protein>
    <submittedName>
        <fullName evidence="2">Uncharacterized protein</fullName>
    </submittedName>
</protein>
<dbReference type="Proteomes" id="UP000297891">
    <property type="component" value="Unassembled WGS sequence"/>
</dbReference>
<comment type="caution">
    <text evidence="2">The sequence shown here is derived from an EMBL/GenBank/DDBJ whole genome shotgun (WGS) entry which is preliminary data.</text>
</comment>
<dbReference type="AlphaFoldDB" id="A0A2M9XX74"/>
<dbReference type="Gene3D" id="2.30.30.140">
    <property type="match status" value="1"/>
</dbReference>
<name>A0A2M9XX74_9LEPT</name>
<dbReference type="RefSeq" id="WP_100792132.1">
    <property type="nucleotide sequence ID" value="NZ_NPDQ01000010.1"/>
</dbReference>
<evidence type="ECO:0000313" key="2">
    <source>
        <dbReference type="EMBL" id="TGK95634.1"/>
    </source>
</evidence>
<keyword evidence="1" id="KW-0732">Signal</keyword>
<feature type="signal peptide" evidence="1">
    <location>
        <begin position="1"/>
        <end position="20"/>
    </location>
</feature>
<feature type="chain" id="PRO_5044383665" evidence="1">
    <location>
        <begin position="21"/>
        <end position="236"/>
    </location>
</feature>
<gene>
    <name evidence="2" type="ORF">EHQ30_03075</name>
</gene>
<keyword evidence="3" id="KW-1185">Reference proteome</keyword>
<accession>A0A2M9XX74</accession>
<evidence type="ECO:0000256" key="1">
    <source>
        <dbReference type="SAM" id="SignalP"/>
    </source>
</evidence>